<dbReference type="InterPro" id="IPR036761">
    <property type="entry name" value="TTHA0802/YceI-like_sf"/>
</dbReference>
<feature type="signal peptide" evidence="1">
    <location>
        <begin position="1"/>
        <end position="22"/>
    </location>
</feature>
<dbReference type="Pfam" id="PF04264">
    <property type="entry name" value="YceI"/>
    <property type="match status" value="1"/>
</dbReference>
<evidence type="ECO:0000313" key="4">
    <source>
        <dbReference type="Proteomes" id="UP001165366"/>
    </source>
</evidence>
<dbReference type="EMBL" id="JAKLWS010000006">
    <property type="protein sequence ID" value="MCG2588355.1"/>
    <property type="molecule type" value="Genomic_DNA"/>
</dbReference>
<reference evidence="3" key="1">
    <citation type="submission" date="2022-01" db="EMBL/GenBank/DDBJ databases">
        <authorList>
            <person name="Wang Y."/>
        </authorList>
    </citation>
    <scope>NUCLEOTIDE SEQUENCE</scope>
    <source>
        <strain evidence="3">WB101</strain>
    </source>
</reference>
<accession>A0ABS9KBX1</accession>
<reference evidence="3" key="2">
    <citation type="submission" date="2024-05" db="EMBL/GenBank/DDBJ databases">
        <title>Rhodohalobacter halophilus gen. nov., sp. nov., a moderately halophilic member of the family Balneolaceae.</title>
        <authorList>
            <person name="Xia J."/>
        </authorList>
    </citation>
    <scope>NUCLEOTIDE SEQUENCE</scope>
    <source>
        <strain evidence="3">WB101</strain>
    </source>
</reference>
<evidence type="ECO:0000313" key="3">
    <source>
        <dbReference type="EMBL" id="MCG2588355.1"/>
    </source>
</evidence>
<keyword evidence="1" id="KW-0732">Signal</keyword>
<comment type="caution">
    <text evidence="3">The sequence shown here is derived from an EMBL/GenBank/DDBJ whole genome shotgun (WGS) entry which is preliminary data.</text>
</comment>
<gene>
    <name evidence="3" type="ORF">L6773_07260</name>
</gene>
<sequence>MLTQRIISVLALLFFIAGPALGQSLTLNTQGAQEMHIYGDSNIKKWDAAVNQVSGSLTLQNIENLTAENLTAENFQSLTLTIPVEQIESESGGLTSNIHKYLKGDDYPNITFQLNNVTDITEQNGSLLITASGVVNAAGSDNPVEMQVTADLTDGGIQFSGAQELLMTNFNIDPPTAVFGTIRSKDEFRVEFNVNFGQEGV</sequence>
<feature type="chain" id="PRO_5046701920" evidence="1">
    <location>
        <begin position="23"/>
        <end position="201"/>
    </location>
</feature>
<keyword evidence="4" id="KW-1185">Reference proteome</keyword>
<evidence type="ECO:0000256" key="1">
    <source>
        <dbReference type="SAM" id="SignalP"/>
    </source>
</evidence>
<dbReference type="InterPro" id="IPR007372">
    <property type="entry name" value="Lipid/polyisoprenoid-bd_YceI"/>
</dbReference>
<protein>
    <submittedName>
        <fullName evidence="3">YceI family protein</fullName>
    </submittedName>
</protein>
<evidence type="ECO:0000259" key="2">
    <source>
        <dbReference type="Pfam" id="PF04264"/>
    </source>
</evidence>
<organism evidence="3 4">
    <name type="scientific">Rhodohalobacter sulfatireducens</name>
    <dbReference type="NCBI Taxonomy" id="2911366"/>
    <lineage>
        <taxon>Bacteria</taxon>
        <taxon>Pseudomonadati</taxon>
        <taxon>Balneolota</taxon>
        <taxon>Balneolia</taxon>
        <taxon>Balneolales</taxon>
        <taxon>Balneolaceae</taxon>
        <taxon>Rhodohalobacter</taxon>
    </lineage>
</organism>
<feature type="domain" description="Lipid/polyisoprenoid-binding YceI-like" evidence="2">
    <location>
        <begin position="43"/>
        <end position="196"/>
    </location>
</feature>
<proteinExistence type="predicted"/>
<dbReference type="Proteomes" id="UP001165366">
    <property type="component" value="Unassembled WGS sequence"/>
</dbReference>
<dbReference type="SUPFAM" id="SSF101874">
    <property type="entry name" value="YceI-like"/>
    <property type="match status" value="1"/>
</dbReference>
<name>A0ABS9KBX1_9BACT</name>
<dbReference type="Gene3D" id="2.40.128.110">
    <property type="entry name" value="Lipid/polyisoprenoid-binding, YceI-like"/>
    <property type="match status" value="1"/>
</dbReference>
<dbReference type="RefSeq" id="WP_237853197.1">
    <property type="nucleotide sequence ID" value="NZ_JAKLWS010000006.1"/>
</dbReference>